<protein>
    <submittedName>
        <fullName evidence="1">Granule bound starch synthase</fullName>
    </submittedName>
</protein>
<dbReference type="Proteomes" id="UP000188268">
    <property type="component" value="Unassembled WGS sequence"/>
</dbReference>
<accession>A0A1R3IBG8</accession>
<reference evidence="1 2" key="1">
    <citation type="submission" date="2013-09" db="EMBL/GenBank/DDBJ databases">
        <title>Corchorus capsularis genome sequencing.</title>
        <authorList>
            <person name="Alam M."/>
            <person name="Haque M.S."/>
            <person name="Islam M.S."/>
            <person name="Emdad E.M."/>
            <person name="Islam M.M."/>
            <person name="Ahmed B."/>
            <person name="Halim A."/>
            <person name="Hossen Q.M.M."/>
            <person name="Hossain M.Z."/>
            <person name="Ahmed R."/>
            <person name="Khan M.M."/>
            <person name="Islam R."/>
            <person name="Rashid M.M."/>
            <person name="Khan S.A."/>
            <person name="Rahman M.S."/>
            <person name="Alam M."/>
        </authorList>
    </citation>
    <scope>NUCLEOTIDE SEQUENCE [LARGE SCALE GENOMIC DNA]</scope>
    <source>
        <strain evidence="2">cv. CVL-1</strain>
        <tissue evidence="1">Whole seedling</tissue>
    </source>
</reference>
<evidence type="ECO:0000313" key="2">
    <source>
        <dbReference type="Proteomes" id="UP000188268"/>
    </source>
</evidence>
<dbReference type="PROSITE" id="PS51257">
    <property type="entry name" value="PROKAR_LIPOPROTEIN"/>
    <property type="match status" value="1"/>
</dbReference>
<dbReference type="AlphaFoldDB" id="A0A1R3IBG8"/>
<sequence>MLLQNERASGKGTGMNLVFVGCEVGPWCKTGVLGGLPPAMAAALEAPRALNFNCCKNFSGPYGMDSSSVSSYSRKNLKKPRRDYVLEQGLALSRASIRSVAIARNVTATFKIDNNVPVGDVYLNPSTFYLSLPPPSEVRRYDSK</sequence>
<comment type="caution">
    <text evidence="1">The sequence shown here is derived from an EMBL/GenBank/DDBJ whole genome shotgun (WGS) entry which is preliminary data.</text>
</comment>
<evidence type="ECO:0000313" key="1">
    <source>
        <dbReference type="EMBL" id="OMO79904.1"/>
    </source>
</evidence>
<proteinExistence type="predicted"/>
<gene>
    <name evidence="1" type="ORF">CCACVL1_13325</name>
</gene>
<name>A0A1R3IBG8_COCAP</name>
<dbReference type="Gramene" id="OMO79904">
    <property type="protein sequence ID" value="OMO79904"/>
    <property type="gene ID" value="CCACVL1_13325"/>
</dbReference>
<keyword evidence="2" id="KW-1185">Reference proteome</keyword>
<organism evidence="1 2">
    <name type="scientific">Corchorus capsularis</name>
    <name type="common">Jute</name>
    <dbReference type="NCBI Taxonomy" id="210143"/>
    <lineage>
        <taxon>Eukaryota</taxon>
        <taxon>Viridiplantae</taxon>
        <taxon>Streptophyta</taxon>
        <taxon>Embryophyta</taxon>
        <taxon>Tracheophyta</taxon>
        <taxon>Spermatophyta</taxon>
        <taxon>Magnoliopsida</taxon>
        <taxon>eudicotyledons</taxon>
        <taxon>Gunneridae</taxon>
        <taxon>Pentapetalae</taxon>
        <taxon>rosids</taxon>
        <taxon>malvids</taxon>
        <taxon>Malvales</taxon>
        <taxon>Malvaceae</taxon>
        <taxon>Grewioideae</taxon>
        <taxon>Apeibeae</taxon>
        <taxon>Corchorus</taxon>
    </lineage>
</organism>
<dbReference type="STRING" id="210143.A0A1R3IBG8"/>
<dbReference type="EMBL" id="AWWV01010343">
    <property type="protein sequence ID" value="OMO79904.1"/>
    <property type="molecule type" value="Genomic_DNA"/>
</dbReference>